<evidence type="ECO:0000256" key="12">
    <source>
        <dbReference type="PIRSR" id="PIRSR000447-1"/>
    </source>
</evidence>
<evidence type="ECO:0000256" key="6">
    <source>
        <dbReference type="ARBA" id="ARBA00022679"/>
    </source>
</evidence>
<dbReference type="PIRSF" id="PIRSF000447">
    <property type="entry name" value="KAS_II"/>
    <property type="match status" value="1"/>
</dbReference>
<dbReference type="InterPro" id="IPR014031">
    <property type="entry name" value="Ketoacyl_synth_C"/>
</dbReference>
<dbReference type="Pfam" id="PF00109">
    <property type="entry name" value="ketoacyl-synt"/>
    <property type="match status" value="1"/>
</dbReference>
<evidence type="ECO:0000256" key="5">
    <source>
        <dbReference type="ARBA" id="ARBA00022516"/>
    </source>
</evidence>
<dbReference type="RefSeq" id="WP_110464695.1">
    <property type="nucleotide sequence ID" value="NZ_JAMOFZ010000003.1"/>
</dbReference>
<dbReference type="InterPro" id="IPR014030">
    <property type="entry name" value="Ketoacyl_synth_N"/>
</dbReference>
<evidence type="ECO:0000256" key="8">
    <source>
        <dbReference type="ARBA" id="ARBA00023098"/>
    </source>
</evidence>
<dbReference type="InterPro" id="IPR016039">
    <property type="entry name" value="Thiolase-like"/>
</dbReference>
<dbReference type="InterPro" id="IPR000794">
    <property type="entry name" value="Beta-ketoacyl_synthase"/>
</dbReference>
<dbReference type="CDD" id="cd00834">
    <property type="entry name" value="KAS_I_II"/>
    <property type="match status" value="1"/>
</dbReference>
<dbReference type="OrthoDB" id="9808669at2"/>
<evidence type="ECO:0000259" key="15">
    <source>
        <dbReference type="PROSITE" id="PS52004"/>
    </source>
</evidence>
<dbReference type="InterPro" id="IPR017568">
    <property type="entry name" value="3-oxoacyl-ACP_synth-2"/>
</dbReference>
<evidence type="ECO:0000256" key="2">
    <source>
        <dbReference type="ARBA" id="ARBA00008467"/>
    </source>
</evidence>
<dbReference type="PANTHER" id="PTHR11712:SF336">
    <property type="entry name" value="3-OXOACYL-[ACYL-CARRIER-PROTEIN] SYNTHASE, MITOCHONDRIAL"/>
    <property type="match status" value="1"/>
</dbReference>
<dbReference type="AlphaFoldDB" id="A0A318SL65"/>
<keyword evidence="9 11" id="KW-0275">Fatty acid biosynthesis</keyword>
<proteinExistence type="inferred from homology"/>
<evidence type="ECO:0000256" key="3">
    <source>
        <dbReference type="ARBA" id="ARBA00012356"/>
    </source>
</evidence>
<gene>
    <name evidence="16" type="ORF">DFQ15_103188</name>
</gene>
<feature type="domain" description="Ketosynthase family 3 (KS3)" evidence="15">
    <location>
        <begin position="3"/>
        <end position="413"/>
    </location>
</feature>
<feature type="compositionally biased region" description="Basic and acidic residues" evidence="14">
    <location>
        <begin position="216"/>
        <end position="230"/>
    </location>
</feature>
<organism evidence="16 17">
    <name type="scientific">Xylophilus ampelinus</name>
    <dbReference type="NCBI Taxonomy" id="54067"/>
    <lineage>
        <taxon>Bacteria</taxon>
        <taxon>Pseudomonadati</taxon>
        <taxon>Pseudomonadota</taxon>
        <taxon>Betaproteobacteria</taxon>
        <taxon>Burkholderiales</taxon>
        <taxon>Xylophilus</taxon>
    </lineage>
</organism>
<feature type="region of interest" description="Disordered" evidence="14">
    <location>
        <begin position="210"/>
        <end position="230"/>
    </location>
</feature>
<reference evidence="16 17" key="1">
    <citation type="submission" date="2018-06" db="EMBL/GenBank/DDBJ databases">
        <title>Genomic Encyclopedia of Type Strains, Phase III (KMG-III): the genomes of soil and plant-associated and newly described type strains.</title>
        <authorList>
            <person name="Whitman W."/>
        </authorList>
    </citation>
    <scope>NUCLEOTIDE SEQUENCE [LARGE SCALE GENOMIC DNA]</scope>
    <source>
        <strain evidence="16 17">CECT 7646</strain>
    </source>
</reference>
<evidence type="ECO:0000256" key="10">
    <source>
        <dbReference type="ARBA" id="ARBA00023315"/>
    </source>
</evidence>
<dbReference type="FunFam" id="3.40.47.10:FF:000009">
    <property type="entry name" value="3-oxoacyl-[acyl-carrier-protein] synthase 2"/>
    <property type="match status" value="1"/>
</dbReference>
<accession>A0A318SL65</accession>
<dbReference type="PROSITE" id="PS00606">
    <property type="entry name" value="KS3_1"/>
    <property type="match status" value="1"/>
</dbReference>
<evidence type="ECO:0000256" key="7">
    <source>
        <dbReference type="ARBA" id="ARBA00022832"/>
    </source>
</evidence>
<dbReference type="GO" id="GO:0005829">
    <property type="term" value="C:cytosol"/>
    <property type="evidence" value="ECO:0007669"/>
    <property type="project" value="TreeGrafter"/>
</dbReference>
<comment type="function">
    <text evidence="11">Involved in the type II fatty acid elongation cycle. Catalyzes the elongation of a wide range of acyl-ACP by the addition of two carbons from malonyl-ACP to an acyl acceptor. Can efficiently catalyze the conversion of palmitoleoyl-ACP (cis-hexadec-9-enoyl-ACP) to cis-vaccenoyl-ACP (cis-octadec-11-enoyl-ACP), an essential step in the thermal regulation of fatty acid composition.</text>
</comment>
<evidence type="ECO:0000256" key="1">
    <source>
        <dbReference type="ARBA" id="ARBA00005194"/>
    </source>
</evidence>
<dbReference type="InterPro" id="IPR018201">
    <property type="entry name" value="Ketoacyl_synth_AS"/>
</dbReference>
<protein>
    <recommendedName>
        <fullName evidence="4 11">3-oxoacyl-[acyl-carrier-protein] synthase 2</fullName>
        <ecNumber evidence="3 11">2.3.1.179</ecNumber>
    </recommendedName>
</protein>
<dbReference type="Pfam" id="PF02801">
    <property type="entry name" value="Ketoacyl-synt_C"/>
    <property type="match status" value="1"/>
</dbReference>
<dbReference type="InterPro" id="IPR020841">
    <property type="entry name" value="PKS_Beta-ketoAc_synthase_dom"/>
</dbReference>
<evidence type="ECO:0000256" key="11">
    <source>
        <dbReference type="PIRNR" id="PIRNR000447"/>
    </source>
</evidence>
<evidence type="ECO:0000256" key="4">
    <source>
        <dbReference type="ARBA" id="ARBA00014657"/>
    </source>
</evidence>
<dbReference type="PANTHER" id="PTHR11712">
    <property type="entry name" value="POLYKETIDE SYNTHASE-RELATED"/>
    <property type="match status" value="1"/>
</dbReference>
<comment type="catalytic activity">
    <reaction evidence="11">
        <text>a fatty acyl-[ACP] + malonyl-[ACP] + H(+) = a 3-oxoacyl-[ACP] + holo-[ACP] + CO2</text>
        <dbReference type="Rhea" id="RHEA:22836"/>
        <dbReference type="Rhea" id="RHEA-COMP:9623"/>
        <dbReference type="Rhea" id="RHEA-COMP:9685"/>
        <dbReference type="Rhea" id="RHEA-COMP:9916"/>
        <dbReference type="Rhea" id="RHEA-COMP:14125"/>
        <dbReference type="ChEBI" id="CHEBI:15378"/>
        <dbReference type="ChEBI" id="CHEBI:16526"/>
        <dbReference type="ChEBI" id="CHEBI:64479"/>
        <dbReference type="ChEBI" id="CHEBI:78449"/>
        <dbReference type="ChEBI" id="CHEBI:78776"/>
        <dbReference type="ChEBI" id="CHEBI:138651"/>
    </reaction>
</comment>
<dbReference type="PROSITE" id="PS52004">
    <property type="entry name" value="KS3_2"/>
    <property type="match status" value="1"/>
</dbReference>
<evidence type="ECO:0000256" key="14">
    <source>
        <dbReference type="SAM" id="MobiDB-lite"/>
    </source>
</evidence>
<dbReference type="NCBIfam" id="TIGR03150">
    <property type="entry name" value="fabF"/>
    <property type="match status" value="1"/>
</dbReference>
<dbReference type="NCBIfam" id="NF005589">
    <property type="entry name" value="PRK07314.1"/>
    <property type="match status" value="1"/>
</dbReference>
<evidence type="ECO:0000313" key="17">
    <source>
        <dbReference type="Proteomes" id="UP000247540"/>
    </source>
</evidence>
<dbReference type="Gene3D" id="3.40.47.10">
    <property type="match status" value="1"/>
</dbReference>
<comment type="pathway">
    <text evidence="1 11">Lipid metabolism; fatty acid biosynthesis.</text>
</comment>
<dbReference type="UniPathway" id="UPA00094"/>
<feature type="active site" description="For beta-ketoacyl synthase activity" evidence="12">
    <location>
        <position position="168"/>
    </location>
</feature>
<dbReference type="GO" id="GO:0004315">
    <property type="term" value="F:3-oxoacyl-[acyl-carrier-protein] synthase activity"/>
    <property type="evidence" value="ECO:0007669"/>
    <property type="project" value="UniProtKB-UniRule"/>
</dbReference>
<dbReference type="EC" id="2.3.1.179" evidence="3 11"/>
<dbReference type="SMART" id="SM00825">
    <property type="entry name" value="PKS_KS"/>
    <property type="match status" value="1"/>
</dbReference>
<comment type="caution">
    <text evidence="16">The sequence shown here is derived from an EMBL/GenBank/DDBJ whole genome shotgun (WGS) entry which is preliminary data.</text>
</comment>
<evidence type="ECO:0000313" key="16">
    <source>
        <dbReference type="EMBL" id="PYE79200.1"/>
    </source>
</evidence>
<keyword evidence="7" id="KW-0276">Fatty acid metabolism</keyword>
<comment type="catalytic activity">
    <reaction evidence="11">
        <text>(9Z)-hexadecenoyl-[ACP] + malonyl-[ACP] + H(+) = 3-oxo-(11Z)-octadecenoyl-[ACP] + holo-[ACP] + CO2</text>
        <dbReference type="Rhea" id="RHEA:55040"/>
        <dbReference type="Rhea" id="RHEA-COMP:9623"/>
        <dbReference type="Rhea" id="RHEA-COMP:9685"/>
        <dbReference type="Rhea" id="RHEA-COMP:10800"/>
        <dbReference type="Rhea" id="RHEA-COMP:14074"/>
        <dbReference type="ChEBI" id="CHEBI:15378"/>
        <dbReference type="ChEBI" id="CHEBI:16526"/>
        <dbReference type="ChEBI" id="CHEBI:64479"/>
        <dbReference type="ChEBI" id="CHEBI:78449"/>
        <dbReference type="ChEBI" id="CHEBI:83989"/>
        <dbReference type="ChEBI" id="CHEBI:138538"/>
        <dbReference type="EC" id="2.3.1.179"/>
    </reaction>
</comment>
<keyword evidence="5 11" id="KW-0444">Lipid biosynthesis</keyword>
<keyword evidence="10 11" id="KW-0012">Acyltransferase</keyword>
<dbReference type="Proteomes" id="UP000247540">
    <property type="component" value="Unassembled WGS sequence"/>
</dbReference>
<keyword evidence="17" id="KW-1185">Reference proteome</keyword>
<keyword evidence="8" id="KW-0443">Lipid metabolism</keyword>
<keyword evidence="6 11" id="KW-0808">Transferase</keyword>
<evidence type="ECO:0000256" key="9">
    <source>
        <dbReference type="ARBA" id="ARBA00023160"/>
    </source>
</evidence>
<comment type="similarity">
    <text evidence="2 11 13">Belongs to the thiolase-like superfamily. Beta-ketoacyl-ACP synthases family.</text>
</comment>
<name>A0A318SL65_9BURK</name>
<dbReference type="EMBL" id="QJTC01000003">
    <property type="protein sequence ID" value="PYE79200.1"/>
    <property type="molecule type" value="Genomic_DNA"/>
</dbReference>
<dbReference type="SUPFAM" id="SSF53901">
    <property type="entry name" value="Thiolase-like"/>
    <property type="match status" value="2"/>
</dbReference>
<sequence length="415" mass="43512">MSRRRVVVTGLGCVTPVGNTVADSWTNLLAGTPGIDFITQFDAAAFACKFAGEVKGFNIADYIPEKEARHMDRFIHLGLAAAIQAVHDSGLPTGDALAEETAVRIGCNIGSGIGGLPLIENTHTELVARGPRRISPFFVPASIINMISGHVSIKFGFKGPNVAVVTACTTGLHAIGLSARMIEYGDADVMVAGGAEATVSPLGVGGFTAPRALSTRNDDPKTASRPWDKDRDGFVLGEGGGVLVLEEYEHAKARGARIYAELAGFGMSGDAYHITSPDVGGPRRSIQIALDNAGVNADQIDYVNAHGTSTQIGDQNETDAIKAALGDHAYKTVVNSTKSMTGHLLGGAGGIESVFTALAVYHQKSPPTINIFNQDPACDLDYCANTARDLRIDVALKNNFGFGGTNGSLVFKRLV</sequence>
<dbReference type="GO" id="GO:0006633">
    <property type="term" value="P:fatty acid biosynthetic process"/>
    <property type="evidence" value="ECO:0007669"/>
    <property type="project" value="UniProtKB-UniRule"/>
</dbReference>
<evidence type="ECO:0000256" key="13">
    <source>
        <dbReference type="RuleBase" id="RU003694"/>
    </source>
</evidence>